<gene>
    <name evidence="6" type="ORF">H5V45_12885</name>
</gene>
<proteinExistence type="predicted"/>
<evidence type="ECO:0000313" key="7">
    <source>
        <dbReference type="Proteomes" id="UP000523955"/>
    </source>
</evidence>
<evidence type="ECO:0000256" key="1">
    <source>
        <dbReference type="ARBA" id="ARBA00023015"/>
    </source>
</evidence>
<keyword evidence="3" id="KW-0804">Transcription</keyword>
<dbReference type="PANTHER" id="PTHR30055:SF234">
    <property type="entry name" value="HTH-TYPE TRANSCRIPTIONAL REGULATOR BETI"/>
    <property type="match status" value="1"/>
</dbReference>
<dbReference type="InterPro" id="IPR050109">
    <property type="entry name" value="HTH-type_TetR-like_transc_reg"/>
</dbReference>
<keyword evidence="2 4" id="KW-0238">DNA-binding</keyword>
<dbReference type="InterPro" id="IPR001647">
    <property type="entry name" value="HTH_TetR"/>
</dbReference>
<dbReference type="PANTHER" id="PTHR30055">
    <property type="entry name" value="HTH-TYPE TRANSCRIPTIONAL REGULATOR RUTR"/>
    <property type="match status" value="1"/>
</dbReference>
<name>A0A7X0RHD5_9ACTN</name>
<dbReference type="RefSeq" id="WP_185253298.1">
    <property type="nucleotide sequence ID" value="NZ_JACKXE010000001.1"/>
</dbReference>
<dbReference type="Gene3D" id="1.10.357.10">
    <property type="entry name" value="Tetracycline Repressor, domain 2"/>
    <property type="match status" value="1"/>
</dbReference>
<protein>
    <submittedName>
        <fullName evidence="6">TetR/AcrR family transcriptional regulator</fullName>
    </submittedName>
</protein>
<dbReference type="SUPFAM" id="SSF46689">
    <property type="entry name" value="Homeodomain-like"/>
    <property type="match status" value="1"/>
</dbReference>
<dbReference type="AlphaFoldDB" id="A0A7X0RHD5"/>
<dbReference type="Pfam" id="PF00440">
    <property type="entry name" value="TetR_N"/>
    <property type="match status" value="1"/>
</dbReference>
<dbReference type="InterPro" id="IPR009057">
    <property type="entry name" value="Homeodomain-like_sf"/>
</dbReference>
<evidence type="ECO:0000256" key="2">
    <source>
        <dbReference type="ARBA" id="ARBA00023125"/>
    </source>
</evidence>
<dbReference type="Proteomes" id="UP000523955">
    <property type="component" value="Unassembled WGS sequence"/>
</dbReference>
<evidence type="ECO:0000256" key="3">
    <source>
        <dbReference type="ARBA" id="ARBA00023163"/>
    </source>
</evidence>
<feature type="DNA-binding region" description="H-T-H motif" evidence="4">
    <location>
        <begin position="40"/>
        <end position="59"/>
    </location>
</feature>
<feature type="domain" description="HTH tetR-type" evidence="5">
    <location>
        <begin position="17"/>
        <end position="77"/>
    </location>
</feature>
<evidence type="ECO:0000259" key="5">
    <source>
        <dbReference type="PROSITE" id="PS50977"/>
    </source>
</evidence>
<keyword evidence="1" id="KW-0805">Transcription regulation</keyword>
<sequence length="197" mass="22156">MKSTRSYTMGARAQAVADTRRRILETLFDLGRERMFPDISLDDVAEAAGVSVQTILRHFTSRAGLYEATMDHAIAAVTEERRTPVGDVAAAVRVIVDHYEDRGQTALLMLAQESTDPQVAELTRRGRSMHRTWVQTVFAPYAGPRDPVIDLLVVATDVYTWKLLRRDRRYSRARTEQLMHRLTTSILEGAEPEGAPS</sequence>
<dbReference type="PROSITE" id="PS50977">
    <property type="entry name" value="HTH_TETR_2"/>
    <property type="match status" value="1"/>
</dbReference>
<dbReference type="EMBL" id="JACKXE010000001">
    <property type="protein sequence ID" value="MBB6628217.1"/>
    <property type="molecule type" value="Genomic_DNA"/>
</dbReference>
<dbReference type="GO" id="GO:0000976">
    <property type="term" value="F:transcription cis-regulatory region binding"/>
    <property type="evidence" value="ECO:0007669"/>
    <property type="project" value="TreeGrafter"/>
</dbReference>
<comment type="caution">
    <text evidence="6">The sequence shown here is derived from an EMBL/GenBank/DDBJ whole genome shotgun (WGS) entry which is preliminary data.</text>
</comment>
<accession>A0A7X0RHD5</accession>
<organism evidence="6 7">
    <name type="scientific">Nocardioides luti</name>
    <dbReference type="NCBI Taxonomy" id="2761101"/>
    <lineage>
        <taxon>Bacteria</taxon>
        <taxon>Bacillati</taxon>
        <taxon>Actinomycetota</taxon>
        <taxon>Actinomycetes</taxon>
        <taxon>Propionibacteriales</taxon>
        <taxon>Nocardioidaceae</taxon>
        <taxon>Nocardioides</taxon>
    </lineage>
</organism>
<reference evidence="6 7" key="1">
    <citation type="submission" date="2020-08" db="EMBL/GenBank/DDBJ databases">
        <authorList>
            <person name="Seo M.-J."/>
        </authorList>
    </citation>
    <scope>NUCLEOTIDE SEQUENCE [LARGE SCALE GENOMIC DNA]</scope>
    <source>
        <strain evidence="6 7">KIGAM211</strain>
    </source>
</reference>
<keyword evidence="7" id="KW-1185">Reference proteome</keyword>
<dbReference type="GO" id="GO:0003700">
    <property type="term" value="F:DNA-binding transcription factor activity"/>
    <property type="evidence" value="ECO:0007669"/>
    <property type="project" value="TreeGrafter"/>
</dbReference>
<evidence type="ECO:0000256" key="4">
    <source>
        <dbReference type="PROSITE-ProRule" id="PRU00335"/>
    </source>
</evidence>
<evidence type="ECO:0000313" key="6">
    <source>
        <dbReference type="EMBL" id="MBB6628217.1"/>
    </source>
</evidence>